<evidence type="ECO:0000256" key="1">
    <source>
        <dbReference type="SAM" id="MobiDB-lite"/>
    </source>
</evidence>
<name>A0A9J2PWQ7_ASCLU</name>
<evidence type="ECO:0000313" key="4">
    <source>
        <dbReference type="WBParaSite" id="ALUE_0001457501-mRNA-1"/>
    </source>
</evidence>
<sequence length="107" mass="12159">MSNDESWRLRRPLFDRRTTSVAVRLSSKVLVLVLLIVEAICPGEASILFTFSFILFERRFESRQMKMQPLYETTISRLQSDEKATSVTDSDSPDSIAAHSPVDTSTM</sequence>
<keyword evidence="2" id="KW-1133">Transmembrane helix</keyword>
<evidence type="ECO:0000313" key="3">
    <source>
        <dbReference type="Proteomes" id="UP000036681"/>
    </source>
</evidence>
<protein>
    <submittedName>
        <fullName evidence="4">Transmembrane protein</fullName>
    </submittedName>
</protein>
<dbReference type="WBParaSite" id="ALUE_0001457501-mRNA-1">
    <property type="protein sequence ID" value="ALUE_0001457501-mRNA-1"/>
    <property type="gene ID" value="ALUE_0001457501"/>
</dbReference>
<reference evidence="4" key="1">
    <citation type="submission" date="2023-03" db="UniProtKB">
        <authorList>
            <consortium name="WormBaseParasite"/>
        </authorList>
    </citation>
    <scope>IDENTIFICATION</scope>
</reference>
<keyword evidence="3" id="KW-1185">Reference proteome</keyword>
<feature type="region of interest" description="Disordered" evidence="1">
    <location>
        <begin position="79"/>
        <end position="107"/>
    </location>
</feature>
<evidence type="ECO:0000256" key="2">
    <source>
        <dbReference type="SAM" id="Phobius"/>
    </source>
</evidence>
<proteinExistence type="predicted"/>
<organism evidence="3 4">
    <name type="scientific">Ascaris lumbricoides</name>
    <name type="common">Giant roundworm</name>
    <dbReference type="NCBI Taxonomy" id="6252"/>
    <lineage>
        <taxon>Eukaryota</taxon>
        <taxon>Metazoa</taxon>
        <taxon>Ecdysozoa</taxon>
        <taxon>Nematoda</taxon>
        <taxon>Chromadorea</taxon>
        <taxon>Rhabditida</taxon>
        <taxon>Spirurina</taxon>
        <taxon>Ascaridomorpha</taxon>
        <taxon>Ascaridoidea</taxon>
        <taxon>Ascarididae</taxon>
        <taxon>Ascaris</taxon>
    </lineage>
</organism>
<keyword evidence="2" id="KW-0472">Membrane</keyword>
<accession>A0A9J2PWQ7</accession>
<feature type="transmembrane region" description="Helical" evidence="2">
    <location>
        <begin position="29"/>
        <end position="56"/>
    </location>
</feature>
<dbReference type="Proteomes" id="UP000036681">
    <property type="component" value="Unplaced"/>
</dbReference>
<dbReference type="AlphaFoldDB" id="A0A9J2PWQ7"/>
<keyword evidence="2" id="KW-0812">Transmembrane</keyword>